<dbReference type="EMBL" id="JAVIJP010000008">
    <property type="protein sequence ID" value="KAL3648189.1"/>
    <property type="molecule type" value="Genomic_DNA"/>
</dbReference>
<dbReference type="AlphaFoldDB" id="A0ABD3E531"/>
<sequence>MISLTGAEAEQYRAWLASGELSTKNHASGHIGEKPPLLLGNQVGGNMSSNNFQQNVPKADYYQTNVGAQNYINMQHPPVPPKAQYYPLAPNGNVQLNYGGVRLFHAYLYMGQQAQPSGLICIGWQFSYLCSF</sequence>
<evidence type="ECO:0000313" key="1">
    <source>
        <dbReference type="EMBL" id="KAL3648189.1"/>
    </source>
</evidence>
<evidence type="ECO:0000313" key="2">
    <source>
        <dbReference type="Proteomes" id="UP001632038"/>
    </source>
</evidence>
<reference evidence="2" key="1">
    <citation type="journal article" date="2024" name="IScience">
        <title>Strigolactones Initiate the Formation of Haustorium-like Structures in Castilleja.</title>
        <authorList>
            <person name="Buerger M."/>
            <person name="Peterson D."/>
            <person name="Chory J."/>
        </authorList>
    </citation>
    <scope>NUCLEOTIDE SEQUENCE [LARGE SCALE GENOMIC DNA]</scope>
</reference>
<accession>A0ABD3E531</accession>
<comment type="caution">
    <text evidence="1">The sequence shown here is derived from an EMBL/GenBank/DDBJ whole genome shotgun (WGS) entry which is preliminary data.</text>
</comment>
<organism evidence="1 2">
    <name type="scientific">Castilleja foliolosa</name>
    <dbReference type="NCBI Taxonomy" id="1961234"/>
    <lineage>
        <taxon>Eukaryota</taxon>
        <taxon>Viridiplantae</taxon>
        <taxon>Streptophyta</taxon>
        <taxon>Embryophyta</taxon>
        <taxon>Tracheophyta</taxon>
        <taxon>Spermatophyta</taxon>
        <taxon>Magnoliopsida</taxon>
        <taxon>eudicotyledons</taxon>
        <taxon>Gunneridae</taxon>
        <taxon>Pentapetalae</taxon>
        <taxon>asterids</taxon>
        <taxon>lamiids</taxon>
        <taxon>Lamiales</taxon>
        <taxon>Orobanchaceae</taxon>
        <taxon>Pedicularideae</taxon>
        <taxon>Castillejinae</taxon>
        <taxon>Castilleja</taxon>
    </lineage>
</organism>
<dbReference type="Proteomes" id="UP001632038">
    <property type="component" value="Unassembled WGS sequence"/>
</dbReference>
<keyword evidence="2" id="KW-1185">Reference proteome</keyword>
<name>A0ABD3E531_9LAMI</name>
<protein>
    <submittedName>
        <fullName evidence="1">Uncharacterized protein</fullName>
    </submittedName>
</protein>
<gene>
    <name evidence="1" type="ORF">CASFOL_007613</name>
</gene>
<proteinExistence type="predicted"/>